<dbReference type="KEGG" id="mpho:DA803_02930"/>
<keyword evidence="6" id="KW-1133">Transmembrane helix</keyword>
<dbReference type="GO" id="GO:0015297">
    <property type="term" value="F:antiporter activity"/>
    <property type="evidence" value="ECO:0007669"/>
    <property type="project" value="InterPro"/>
</dbReference>
<evidence type="ECO:0000256" key="4">
    <source>
        <dbReference type="ARBA" id="ARBA00022448"/>
    </source>
</evidence>
<evidence type="ECO:0000256" key="5">
    <source>
        <dbReference type="ARBA" id="ARBA00031636"/>
    </source>
</evidence>
<dbReference type="OrthoDB" id="387431at2"/>
<dbReference type="RefSeq" id="WP_114191117.1">
    <property type="nucleotide sequence ID" value="NZ_CP029295.1"/>
</dbReference>
<proteinExistence type="inferred from homology"/>
<feature type="transmembrane region" description="Helical" evidence="6">
    <location>
        <begin position="21"/>
        <end position="43"/>
    </location>
</feature>
<sequence length="533" mass="60288">MKNGLLREKTKIFFAVKDFKFIFKLTLPIFIQTLFFSIISLIGSLAVSFYQRVYHIDGSYNGYYFYAISKIITVYKILVFIPIIYQLGVLVVASNLYGQNKVNKIPQVISSAIYISLILNFICYFIMFGISPIILSKAGARESAIYGWTTKENYEIFKSNLSIANNNQIPIHILTNGGTFDNKIFANSHPIVLVNNELEFAQKFLRISTLDIFIVSIAYILTSALQSIEKNKFAIVGVIAAIFFRTIWTYSILLIPKEIDLMILISLETIIGGLIQLFVAYIFVNKLIIQKQPKIPFKLSWNSKYIKEVLKIGAPIAIETGIWFTSQYFIAASIPYAISQDKFIGIWRAVNNGYDVFNSFTLALGYVTSVIVAVEIGKQDFNRAHSLGRSAFKLGLYAQIIFSILGITMTYPMLAIYSIDKQLIDSLGYSIMAIFMVKAIFDVGNLTILRGLWGANDVWMPILVALTTMIGLQLSTIYFVGIYQNTSKASTKLSAETYIIIISLIALVDPIARSTLFNLRWNSRVWQKYAKRL</sequence>
<feature type="transmembrane region" description="Helical" evidence="6">
    <location>
        <begin position="493"/>
        <end position="512"/>
    </location>
</feature>
<protein>
    <recommendedName>
        <fullName evidence="3">Probable multidrug resistance protein NorM</fullName>
    </recommendedName>
    <alternativeName>
        <fullName evidence="5">Multidrug-efflux transporter</fullName>
    </alternativeName>
</protein>
<evidence type="ECO:0000256" key="1">
    <source>
        <dbReference type="ARBA" id="ARBA00003408"/>
    </source>
</evidence>
<accession>A0A2Z5IQA5</accession>
<feature type="transmembrane region" description="Helical" evidence="6">
    <location>
        <begin position="459"/>
        <end position="481"/>
    </location>
</feature>
<feature type="transmembrane region" description="Helical" evidence="6">
    <location>
        <begin position="204"/>
        <end position="221"/>
    </location>
</feature>
<keyword evidence="8" id="KW-1185">Reference proteome</keyword>
<dbReference type="GO" id="GO:0042910">
    <property type="term" value="F:xenobiotic transmembrane transporter activity"/>
    <property type="evidence" value="ECO:0007669"/>
    <property type="project" value="InterPro"/>
</dbReference>
<keyword evidence="6" id="KW-0472">Membrane</keyword>
<dbReference type="PANTHER" id="PTHR43298">
    <property type="entry name" value="MULTIDRUG RESISTANCE PROTEIN NORM-RELATED"/>
    <property type="match status" value="1"/>
</dbReference>
<name>A0A2Z5IQA5_9BACT</name>
<keyword evidence="6" id="KW-0812">Transmembrane</keyword>
<dbReference type="AlphaFoldDB" id="A0A2Z5IQA5"/>
<keyword evidence="4" id="KW-0813">Transport</keyword>
<evidence type="ECO:0000256" key="3">
    <source>
        <dbReference type="ARBA" id="ARBA00020268"/>
    </source>
</evidence>
<feature type="transmembrane region" description="Helical" evidence="6">
    <location>
        <begin position="356"/>
        <end position="376"/>
    </location>
</feature>
<feature type="transmembrane region" description="Helical" evidence="6">
    <location>
        <begin position="396"/>
        <end position="417"/>
    </location>
</feature>
<dbReference type="Proteomes" id="UP000252477">
    <property type="component" value="Chromosome"/>
</dbReference>
<feature type="transmembrane region" description="Helical" evidence="6">
    <location>
        <begin position="233"/>
        <end position="255"/>
    </location>
</feature>
<reference evidence="8" key="1">
    <citation type="journal article" date="2018" name="Microbiol. Resour. Announc.">
        <title>Complete Sequence and Annotation of the Mycoplasma phocidae Strain 105T Genome.</title>
        <authorList>
            <person name="Frasca S. Jr."/>
            <person name="Kutish G.F."/>
            <person name="Michaels D.L."/>
            <person name="Brown D.R."/>
        </authorList>
    </citation>
    <scope>NUCLEOTIDE SEQUENCE [LARGE SCALE GENOMIC DNA]</scope>
    <source>
        <strain evidence="8">105</strain>
    </source>
</reference>
<evidence type="ECO:0000256" key="2">
    <source>
        <dbReference type="ARBA" id="ARBA00010199"/>
    </source>
</evidence>
<dbReference type="InterPro" id="IPR002528">
    <property type="entry name" value="MATE_fam"/>
</dbReference>
<evidence type="ECO:0000313" key="7">
    <source>
        <dbReference type="EMBL" id="AXE61023.1"/>
    </source>
</evidence>
<feature type="transmembrane region" description="Helical" evidence="6">
    <location>
        <begin position="63"/>
        <end position="92"/>
    </location>
</feature>
<gene>
    <name evidence="7" type="ORF">DA803_02930</name>
</gene>
<dbReference type="EMBL" id="CP029295">
    <property type="protein sequence ID" value="AXE61023.1"/>
    <property type="molecule type" value="Genomic_DNA"/>
</dbReference>
<comment type="similarity">
    <text evidence="2">Belongs to the multi antimicrobial extrusion (MATE) (TC 2.A.66.1) family.</text>
</comment>
<evidence type="ECO:0000313" key="8">
    <source>
        <dbReference type="Proteomes" id="UP000252477"/>
    </source>
</evidence>
<dbReference type="InterPro" id="IPR050222">
    <property type="entry name" value="MATE_MdtK"/>
</dbReference>
<dbReference type="GO" id="GO:0005886">
    <property type="term" value="C:plasma membrane"/>
    <property type="evidence" value="ECO:0007669"/>
    <property type="project" value="TreeGrafter"/>
</dbReference>
<feature type="transmembrane region" description="Helical" evidence="6">
    <location>
        <begin position="113"/>
        <end position="135"/>
    </location>
</feature>
<organism evidence="7 8">
    <name type="scientific">[Mycoplasma] phocae</name>
    <dbReference type="NCBI Taxonomy" id="142651"/>
    <lineage>
        <taxon>Bacteria</taxon>
        <taxon>Bacillati</taxon>
        <taxon>Mycoplasmatota</taxon>
        <taxon>Mycoplasmoidales</taxon>
        <taxon>Metamycoplasmataceae</taxon>
        <taxon>Metamycoplasma</taxon>
    </lineage>
</organism>
<comment type="function">
    <text evidence="1">Multidrug efflux pump.</text>
</comment>
<evidence type="ECO:0000256" key="6">
    <source>
        <dbReference type="SAM" id="Phobius"/>
    </source>
</evidence>
<feature type="transmembrane region" description="Helical" evidence="6">
    <location>
        <begin position="429"/>
        <end position="453"/>
    </location>
</feature>
<dbReference type="Pfam" id="PF01554">
    <property type="entry name" value="MatE"/>
    <property type="match status" value="1"/>
</dbReference>
<feature type="transmembrane region" description="Helical" evidence="6">
    <location>
        <begin position="261"/>
        <end position="284"/>
    </location>
</feature>
<dbReference type="PANTHER" id="PTHR43298:SF2">
    <property type="entry name" value="FMN_FAD EXPORTER YEEO-RELATED"/>
    <property type="match status" value="1"/>
</dbReference>